<dbReference type="InterPro" id="IPR029068">
    <property type="entry name" value="Glyas_Bleomycin-R_OHBP_Dase"/>
</dbReference>
<dbReference type="EMBL" id="CP022685">
    <property type="protein sequence ID" value="ATL33142.1"/>
    <property type="molecule type" value="Genomic_DNA"/>
</dbReference>
<keyword evidence="2" id="KW-1185">Reference proteome</keyword>
<dbReference type="Proteomes" id="UP000221011">
    <property type="component" value="Chromosome"/>
</dbReference>
<accession>A0A291QNG9</accession>
<dbReference type="KEGG" id="sfk:KY5_8124"/>
<dbReference type="Gene3D" id="3.10.180.10">
    <property type="entry name" value="2,3-Dihydroxybiphenyl 1,2-Dioxygenase, domain 1"/>
    <property type="match status" value="1"/>
</dbReference>
<evidence type="ECO:0000313" key="1">
    <source>
        <dbReference type="EMBL" id="ATL33142.1"/>
    </source>
</evidence>
<keyword evidence="1" id="KW-0456">Lyase</keyword>
<proteinExistence type="predicted"/>
<gene>
    <name evidence="1" type="ORF">KY5_8124</name>
</gene>
<dbReference type="SUPFAM" id="SSF54593">
    <property type="entry name" value="Glyoxalase/Bleomycin resistance protein/Dihydroxybiphenyl dioxygenase"/>
    <property type="match status" value="1"/>
</dbReference>
<sequence length="98" mass="10407">MLPLLPRRTGLTPLFDAEHGPYAKFTPDGGTAGFALQDRTQMAEVLGELAAEATGYRSLVVLRVDDVDRYCEEITGRGALLVHSPAPSPGVAGPAWVT</sequence>
<dbReference type="AlphaFoldDB" id="A0A291QNG9"/>
<name>A0A291QNG9_9ACTN</name>
<reference evidence="1 2" key="1">
    <citation type="submission" date="2017-08" db="EMBL/GenBank/DDBJ databases">
        <title>Complete Genome Sequence of Streptomyces formicae KY5, the formicamycin producer.</title>
        <authorList>
            <person name="Holmes N.A."/>
            <person name="Devine R."/>
            <person name="Qin Z."/>
            <person name="Seipke R.F."/>
            <person name="Wilkinson B."/>
            <person name="Hutchings M.I."/>
        </authorList>
    </citation>
    <scope>NUCLEOTIDE SEQUENCE [LARGE SCALE GENOMIC DNA]</scope>
    <source>
        <strain evidence="1 2">KY5</strain>
    </source>
</reference>
<organism evidence="1 2">
    <name type="scientific">Streptomyces formicae</name>
    <dbReference type="NCBI Taxonomy" id="1616117"/>
    <lineage>
        <taxon>Bacteria</taxon>
        <taxon>Bacillati</taxon>
        <taxon>Actinomycetota</taxon>
        <taxon>Actinomycetes</taxon>
        <taxon>Kitasatosporales</taxon>
        <taxon>Streptomycetaceae</taxon>
        <taxon>Streptomyces</taxon>
    </lineage>
</organism>
<evidence type="ECO:0000313" key="2">
    <source>
        <dbReference type="Proteomes" id="UP000221011"/>
    </source>
</evidence>
<dbReference type="GO" id="GO:0016829">
    <property type="term" value="F:lyase activity"/>
    <property type="evidence" value="ECO:0007669"/>
    <property type="project" value="UniProtKB-KW"/>
</dbReference>
<protein>
    <submittedName>
        <fullName evidence="1">Putative lyase</fullName>
    </submittedName>
</protein>